<dbReference type="EMBL" id="JACHMJ010000001">
    <property type="protein sequence ID" value="MBB5844755.1"/>
    <property type="molecule type" value="Genomic_DNA"/>
</dbReference>
<dbReference type="EC" id="4.3.3.7" evidence="5"/>
<protein>
    <submittedName>
        <fullName evidence="5">4-hydroxy-tetrahydrodipicolinate synthase</fullName>
        <ecNumber evidence="5">4.3.3.7</ecNumber>
    </submittedName>
</protein>
<feature type="active site" description="Schiff-base intermediate with substrate" evidence="4">
    <location>
        <position position="168"/>
    </location>
</feature>
<accession>A0A841AT41</accession>
<comment type="caution">
    <text evidence="5">The sequence shown here is derived from an EMBL/GenBank/DDBJ whole genome shotgun (WGS) entry which is preliminary data.</text>
</comment>
<dbReference type="Pfam" id="PF00701">
    <property type="entry name" value="DHDPS"/>
    <property type="match status" value="1"/>
</dbReference>
<dbReference type="PANTHER" id="PTHR12128">
    <property type="entry name" value="DIHYDRODIPICOLINATE SYNTHASE"/>
    <property type="match status" value="1"/>
</dbReference>
<dbReference type="CDD" id="cd00408">
    <property type="entry name" value="DHDPS-like"/>
    <property type="match status" value="1"/>
</dbReference>
<name>A0A841AT41_9MICO</name>
<gene>
    <name evidence="5" type="ORF">HD599_003078</name>
</gene>
<organism evidence="5 6">
    <name type="scientific">Conyzicola lurida</name>
    <dbReference type="NCBI Taxonomy" id="1172621"/>
    <lineage>
        <taxon>Bacteria</taxon>
        <taxon>Bacillati</taxon>
        <taxon>Actinomycetota</taxon>
        <taxon>Actinomycetes</taxon>
        <taxon>Micrococcales</taxon>
        <taxon>Microbacteriaceae</taxon>
        <taxon>Conyzicola</taxon>
    </lineage>
</organism>
<reference evidence="5 6" key="1">
    <citation type="submission" date="2020-08" db="EMBL/GenBank/DDBJ databases">
        <title>Sequencing the genomes of 1000 actinobacteria strains.</title>
        <authorList>
            <person name="Klenk H.-P."/>
        </authorList>
    </citation>
    <scope>NUCLEOTIDE SEQUENCE [LARGE SCALE GENOMIC DNA]</scope>
    <source>
        <strain evidence="5 6">DSM 105784</strain>
    </source>
</reference>
<dbReference type="InterPro" id="IPR013785">
    <property type="entry name" value="Aldolase_TIM"/>
</dbReference>
<dbReference type="PIRSF" id="PIRSF001365">
    <property type="entry name" value="DHDPS"/>
    <property type="match status" value="1"/>
</dbReference>
<keyword evidence="6" id="KW-1185">Reference proteome</keyword>
<evidence type="ECO:0000313" key="6">
    <source>
        <dbReference type="Proteomes" id="UP000536685"/>
    </source>
</evidence>
<evidence type="ECO:0000256" key="4">
    <source>
        <dbReference type="PIRSR" id="PIRSR001365-1"/>
    </source>
</evidence>
<dbReference type="Gene3D" id="3.20.20.70">
    <property type="entry name" value="Aldolase class I"/>
    <property type="match status" value="1"/>
</dbReference>
<dbReference type="SMART" id="SM01130">
    <property type="entry name" value="DHDPS"/>
    <property type="match status" value="1"/>
</dbReference>
<comment type="similarity">
    <text evidence="1 3">Belongs to the DapA family.</text>
</comment>
<dbReference type="PANTHER" id="PTHR12128:SF66">
    <property type="entry name" value="4-HYDROXY-2-OXOGLUTARATE ALDOLASE, MITOCHONDRIAL"/>
    <property type="match status" value="1"/>
</dbReference>
<dbReference type="AlphaFoldDB" id="A0A841AT41"/>
<evidence type="ECO:0000256" key="1">
    <source>
        <dbReference type="ARBA" id="ARBA00007592"/>
    </source>
</evidence>
<keyword evidence="2 3" id="KW-0456">Lyase</keyword>
<evidence type="ECO:0000256" key="2">
    <source>
        <dbReference type="ARBA" id="ARBA00023239"/>
    </source>
</evidence>
<sequence length="310" mass="32636">MTALPAGAWPVMLTPLSDDLTIDWAVVDGYTDWLIRQGAAGLFPGALSGEMFDLSEEERLALAARVVARAAGRVPVIAAVADSGSADEQARAAARLAATGVDAVVLIASVLVDADASETELRARLERILDANPGVDFGIYECPLPYHRLFSTDLIAWIADTGRFSFFKETSHDVAVMAERVAAAEGTPLRVFNAGIESLVESVAVGVHGLSGWVVNVYPDTVAWLCANPDDERAPAVQAALVAQESAMAPAYPNSAKALVARRSGLDFRPISRWRPAEIDADALAALDAGFAALGLPGTAERRPAASDRS</sequence>
<dbReference type="RefSeq" id="WP_184239220.1">
    <property type="nucleotide sequence ID" value="NZ_JACHMJ010000001.1"/>
</dbReference>
<dbReference type="InterPro" id="IPR002220">
    <property type="entry name" value="DapA-like"/>
</dbReference>
<feature type="active site" description="Proton donor/acceptor" evidence="4">
    <location>
        <position position="140"/>
    </location>
</feature>
<evidence type="ECO:0000256" key="3">
    <source>
        <dbReference type="PIRNR" id="PIRNR001365"/>
    </source>
</evidence>
<dbReference type="Proteomes" id="UP000536685">
    <property type="component" value="Unassembled WGS sequence"/>
</dbReference>
<dbReference type="SUPFAM" id="SSF51569">
    <property type="entry name" value="Aldolase"/>
    <property type="match status" value="1"/>
</dbReference>
<proteinExistence type="inferred from homology"/>
<evidence type="ECO:0000313" key="5">
    <source>
        <dbReference type="EMBL" id="MBB5844755.1"/>
    </source>
</evidence>
<dbReference type="GO" id="GO:0008840">
    <property type="term" value="F:4-hydroxy-tetrahydrodipicolinate synthase activity"/>
    <property type="evidence" value="ECO:0007669"/>
    <property type="project" value="UniProtKB-EC"/>
</dbReference>